<dbReference type="PANTHER" id="PTHR41302:SF2">
    <property type="entry name" value="PRESPORE SPECIFIC TRANSCRIPTIONAL ACTIVATOR RSFA"/>
    <property type="match status" value="1"/>
</dbReference>
<dbReference type="EMBL" id="FOTY01000003">
    <property type="protein sequence ID" value="SFL64742.1"/>
    <property type="molecule type" value="Genomic_DNA"/>
</dbReference>
<dbReference type="Proteomes" id="UP000199668">
    <property type="component" value="Unassembled WGS sequence"/>
</dbReference>
<keyword evidence="3" id="KW-1185">Reference proteome</keyword>
<accession>A0A1I4JDU2</accession>
<dbReference type="STRING" id="266892.SAMN04488054_103107"/>
<sequence length="187" mass="21767">MNVRQDAWSDRDDRYLADTILQHIRDGSTQLHAFDEAGDALDRTSAACGFRWNAIVRSRYQEAVKKAKRERKQKLKKSAHQAVSSLNKSSRPSYVTLEFIIKALERLEYALSETSEETIARLESRHEELQQEINRITSDYLAVKQDYDTIVNMMNRAREMAVTEETNQVSNFFRMDRNGNLEKMEDA</sequence>
<gene>
    <name evidence="2" type="ORF">SAMN04488054_103107</name>
</gene>
<evidence type="ECO:0000313" key="2">
    <source>
        <dbReference type="EMBL" id="SFL64742.1"/>
    </source>
</evidence>
<name>A0A1I4JDU2_9BACI</name>
<dbReference type="PANTHER" id="PTHR41302">
    <property type="entry name" value="PRESPORE-SPECIFIC TRANSCRIPTIONAL REGULATOR RSFA-RELATED"/>
    <property type="match status" value="1"/>
</dbReference>
<evidence type="ECO:0000256" key="1">
    <source>
        <dbReference type="SAM" id="Coils"/>
    </source>
</evidence>
<feature type="coiled-coil region" evidence="1">
    <location>
        <begin position="57"/>
        <end position="146"/>
    </location>
</feature>
<dbReference type="RefSeq" id="WP_090925674.1">
    <property type="nucleotide sequence ID" value="NZ_FOTY01000003.1"/>
</dbReference>
<dbReference type="OrthoDB" id="2845592at2"/>
<organism evidence="2 3">
    <name type="scientific">Salibacterium qingdaonense</name>
    <dbReference type="NCBI Taxonomy" id="266892"/>
    <lineage>
        <taxon>Bacteria</taxon>
        <taxon>Bacillati</taxon>
        <taxon>Bacillota</taxon>
        <taxon>Bacilli</taxon>
        <taxon>Bacillales</taxon>
        <taxon>Bacillaceae</taxon>
    </lineage>
</organism>
<evidence type="ECO:0000313" key="3">
    <source>
        <dbReference type="Proteomes" id="UP000199668"/>
    </source>
</evidence>
<keyword evidence="1" id="KW-0175">Coiled coil</keyword>
<proteinExistence type="predicted"/>
<dbReference type="AlphaFoldDB" id="A0A1I4JDU2"/>
<dbReference type="InterPro" id="IPR014243">
    <property type="entry name" value="RsfA-like"/>
</dbReference>
<dbReference type="NCBIfam" id="TIGR02894">
    <property type="entry name" value="DNA_bind_RsfA"/>
    <property type="match status" value="1"/>
</dbReference>
<protein>
    <submittedName>
        <fullName evidence="2">Prespore-specific regulator</fullName>
    </submittedName>
</protein>
<reference evidence="2 3" key="1">
    <citation type="submission" date="2016-10" db="EMBL/GenBank/DDBJ databases">
        <authorList>
            <person name="de Groot N.N."/>
        </authorList>
    </citation>
    <scope>NUCLEOTIDE SEQUENCE [LARGE SCALE GENOMIC DNA]</scope>
    <source>
        <strain evidence="2 3">CGMCC 1.6134</strain>
    </source>
</reference>